<keyword evidence="1" id="KW-0472">Membrane</keyword>
<keyword evidence="1" id="KW-1133">Transmembrane helix</keyword>
<feature type="transmembrane region" description="Helical" evidence="1">
    <location>
        <begin position="164"/>
        <end position="181"/>
    </location>
</feature>
<sequence>MAIYVNKSLLKFCCAGFLLCSFIYGVSREYPLHEYTYIQKSDHVDYYVSKTTRGGTKEYGLIISDENMIYKHPAFDRDKTGLITRDNPNDKDKTGFIIPDDLTDKDYFFDTKVMINTNDCKKTEEDHKSCYAPTFYDGYFYSHKYDKVFRVSGDKEWRILFVKYSGYFFIWVIFYGIYAIFTEKPLFYKKERD</sequence>
<keyword evidence="1" id="KW-0812">Transmembrane</keyword>
<reference evidence="2 3" key="1">
    <citation type="submission" date="2016-06" db="EMBL/GenBank/DDBJ databases">
        <title>Draft genome of Moraxella nonliquefaciens CCUG 60284.</title>
        <authorList>
            <person name="Salva-Serra F."/>
            <person name="Engstrom-Jakobsson H."/>
            <person name="Thorell K."/>
            <person name="Gonzales-Siles L."/>
            <person name="Karlsson R."/>
            <person name="Boulund F."/>
            <person name="Engstrand L."/>
            <person name="Kristiansson E."/>
            <person name="Moore E."/>
        </authorList>
    </citation>
    <scope>NUCLEOTIDE SEQUENCE [LARGE SCALE GENOMIC DNA]</scope>
    <source>
        <strain evidence="2 3">CCUG 60284</strain>
    </source>
</reference>
<evidence type="ECO:0000256" key="1">
    <source>
        <dbReference type="SAM" id="Phobius"/>
    </source>
</evidence>
<dbReference type="AlphaFoldDB" id="A0A1B8PI14"/>
<organism evidence="2 3">
    <name type="scientific">Moraxella nonliquefaciens</name>
    <dbReference type="NCBI Taxonomy" id="478"/>
    <lineage>
        <taxon>Bacteria</taxon>
        <taxon>Pseudomonadati</taxon>
        <taxon>Pseudomonadota</taxon>
        <taxon>Gammaproteobacteria</taxon>
        <taxon>Moraxellales</taxon>
        <taxon>Moraxellaceae</taxon>
        <taxon>Moraxella</taxon>
    </lineage>
</organism>
<name>A0A1B8PI14_MORNO</name>
<evidence type="ECO:0000313" key="3">
    <source>
        <dbReference type="Proteomes" id="UP000092671"/>
    </source>
</evidence>
<gene>
    <name evidence="2" type="ORF">A9Z60_04855</name>
</gene>
<comment type="caution">
    <text evidence="2">The sequence shown here is derived from an EMBL/GenBank/DDBJ whole genome shotgun (WGS) entry which is preliminary data.</text>
</comment>
<accession>A0A1B8PI14</accession>
<evidence type="ECO:0000313" key="2">
    <source>
        <dbReference type="EMBL" id="OBX48719.1"/>
    </source>
</evidence>
<protein>
    <submittedName>
        <fullName evidence="2">Uncharacterized protein</fullName>
    </submittedName>
</protein>
<dbReference type="Proteomes" id="UP000092671">
    <property type="component" value="Unassembled WGS sequence"/>
</dbReference>
<dbReference type="EMBL" id="LZDN01000043">
    <property type="protein sequence ID" value="OBX48719.1"/>
    <property type="molecule type" value="Genomic_DNA"/>
</dbReference>
<dbReference type="RefSeq" id="WP_066894162.1">
    <property type="nucleotide sequence ID" value="NZ_LZDN01000043.1"/>
</dbReference>
<proteinExistence type="predicted"/>